<dbReference type="PANTHER" id="PTHR43441">
    <property type="entry name" value="RIBOSOMAL-PROTEIN-SERINE ACETYLTRANSFERASE"/>
    <property type="match status" value="1"/>
</dbReference>
<dbReference type="FunFam" id="3.40.630.30:FF:000047">
    <property type="entry name" value="Acetyltransferase, GNAT family"/>
    <property type="match status" value="1"/>
</dbReference>
<organism evidence="2 3">
    <name type="scientific">Amniculicola lignicola CBS 123094</name>
    <dbReference type="NCBI Taxonomy" id="1392246"/>
    <lineage>
        <taxon>Eukaryota</taxon>
        <taxon>Fungi</taxon>
        <taxon>Dikarya</taxon>
        <taxon>Ascomycota</taxon>
        <taxon>Pezizomycotina</taxon>
        <taxon>Dothideomycetes</taxon>
        <taxon>Pleosporomycetidae</taxon>
        <taxon>Pleosporales</taxon>
        <taxon>Amniculicolaceae</taxon>
        <taxon>Amniculicola</taxon>
    </lineage>
</organism>
<dbReference type="OrthoDB" id="41238at2759"/>
<dbReference type="GO" id="GO:1990189">
    <property type="term" value="F:protein N-terminal-serine acetyltransferase activity"/>
    <property type="evidence" value="ECO:0007669"/>
    <property type="project" value="TreeGrafter"/>
</dbReference>
<keyword evidence="2" id="KW-0808">Transferase</keyword>
<gene>
    <name evidence="2" type="ORF">P154DRAFT_621607</name>
</gene>
<reference evidence="2" key="1">
    <citation type="journal article" date="2020" name="Stud. Mycol.">
        <title>101 Dothideomycetes genomes: a test case for predicting lifestyles and emergence of pathogens.</title>
        <authorList>
            <person name="Haridas S."/>
            <person name="Albert R."/>
            <person name="Binder M."/>
            <person name="Bloem J."/>
            <person name="Labutti K."/>
            <person name="Salamov A."/>
            <person name="Andreopoulos B."/>
            <person name="Baker S."/>
            <person name="Barry K."/>
            <person name="Bills G."/>
            <person name="Bluhm B."/>
            <person name="Cannon C."/>
            <person name="Castanera R."/>
            <person name="Culley D."/>
            <person name="Daum C."/>
            <person name="Ezra D."/>
            <person name="Gonzalez J."/>
            <person name="Henrissat B."/>
            <person name="Kuo A."/>
            <person name="Liang C."/>
            <person name="Lipzen A."/>
            <person name="Lutzoni F."/>
            <person name="Magnuson J."/>
            <person name="Mondo S."/>
            <person name="Nolan M."/>
            <person name="Ohm R."/>
            <person name="Pangilinan J."/>
            <person name="Park H.-J."/>
            <person name="Ramirez L."/>
            <person name="Alfaro M."/>
            <person name="Sun H."/>
            <person name="Tritt A."/>
            <person name="Yoshinaga Y."/>
            <person name="Zwiers L.-H."/>
            <person name="Turgeon B."/>
            <person name="Goodwin S."/>
            <person name="Spatafora J."/>
            <person name="Crous P."/>
            <person name="Grigoriev I."/>
        </authorList>
    </citation>
    <scope>NUCLEOTIDE SEQUENCE</scope>
    <source>
        <strain evidence="2">CBS 123094</strain>
    </source>
</reference>
<dbReference type="SUPFAM" id="SSF55729">
    <property type="entry name" value="Acyl-CoA N-acyltransferases (Nat)"/>
    <property type="match status" value="1"/>
</dbReference>
<dbReference type="PANTHER" id="PTHR43441:SF2">
    <property type="entry name" value="FAMILY ACETYLTRANSFERASE, PUTATIVE (AFU_ORTHOLOGUE AFUA_7G00850)-RELATED"/>
    <property type="match status" value="1"/>
</dbReference>
<evidence type="ECO:0000313" key="2">
    <source>
        <dbReference type="EMBL" id="KAF1998687.1"/>
    </source>
</evidence>
<dbReference type="Pfam" id="PF13302">
    <property type="entry name" value="Acetyltransf_3"/>
    <property type="match status" value="1"/>
</dbReference>
<dbReference type="InterPro" id="IPR000182">
    <property type="entry name" value="GNAT_dom"/>
</dbReference>
<name>A0A6A5WB88_9PLEO</name>
<keyword evidence="2" id="KW-0012">Acyltransferase</keyword>
<sequence length="236" mass="26732">MAPKILPGDTISTTPAPYPSKIIRLTGRHAIIVGISTDHAADMYAATSGPSNEHVFTYMFDGPYSSVDEYAKTIETQAADNVSIFYSVLLNNGQETAVGRMALFNIAPQNRSIEAGSILFSPRLQKTAAATEAHYMLAKYVFELGYGRYEWKCNSLNHASKRAADRLGFTYEGLFRQHMVQKGTSRDTWWGSMLNWEWEDENGEGIKRGFETWLDRSNFDEHGRQRKKLEECRKVK</sequence>
<dbReference type="EMBL" id="ML977602">
    <property type="protein sequence ID" value="KAF1998687.1"/>
    <property type="molecule type" value="Genomic_DNA"/>
</dbReference>
<accession>A0A6A5WB88</accession>
<protein>
    <submittedName>
        <fullName evidence="2">Acyl-CoA N-acyltransferase</fullName>
    </submittedName>
</protein>
<dbReference type="InterPro" id="IPR016181">
    <property type="entry name" value="Acyl_CoA_acyltransferase"/>
</dbReference>
<dbReference type="InterPro" id="IPR051908">
    <property type="entry name" value="Ribosomal_N-acetyltransferase"/>
</dbReference>
<dbReference type="GO" id="GO:0008999">
    <property type="term" value="F:protein-N-terminal-alanine acetyltransferase activity"/>
    <property type="evidence" value="ECO:0007669"/>
    <property type="project" value="TreeGrafter"/>
</dbReference>
<dbReference type="Proteomes" id="UP000799779">
    <property type="component" value="Unassembled WGS sequence"/>
</dbReference>
<evidence type="ECO:0000313" key="3">
    <source>
        <dbReference type="Proteomes" id="UP000799779"/>
    </source>
</evidence>
<feature type="domain" description="N-acetyltransferase" evidence="1">
    <location>
        <begin position="34"/>
        <end position="170"/>
    </location>
</feature>
<dbReference type="AlphaFoldDB" id="A0A6A5WB88"/>
<proteinExistence type="predicted"/>
<dbReference type="Gene3D" id="3.40.630.30">
    <property type="match status" value="1"/>
</dbReference>
<evidence type="ECO:0000259" key="1">
    <source>
        <dbReference type="Pfam" id="PF13302"/>
    </source>
</evidence>
<keyword evidence="3" id="KW-1185">Reference proteome</keyword>